<dbReference type="InterPro" id="IPR047057">
    <property type="entry name" value="MerR_fam"/>
</dbReference>
<feature type="domain" description="HTH merR-type" evidence="5">
    <location>
        <begin position="21"/>
        <end position="83"/>
    </location>
</feature>
<dbReference type="Gene3D" id="1.10.1660.10">
    <property type="match status" value="1"/>
</dbReference>
<evidence type="ECO:0000256" key="3">
    <source>
        <dbReference type="ARBA" id="ARBA00023125"/>
    </source>
</evidence>
<evidence type="ECO:0000256" key="2">
    <source>
        <dbReference type="ARBA" id="ARBA00023015"/>
    </source>
</evidence>
<keyword evidence="4" id="KW-0804">Transcription</keyword>
<dbReference type="Proteomes" id="UP000016608">
    <property type="component" value="Unassembled WGS sequence"/>
</dbReference>
<keyword evidence="1" id="KW-0678">Repressor</keyword>
<evidence type="ECO:0000313" key="7">
    <source>
        <dbReference type="Proteomes" id="UP000016608"/>
    </source>
</evidence>
<dbReference type="SUPFAM" id="SSF46955">
    <property type="entry name" value="Putative DNA-binding domain"/>
    <property type="match status" value="1"/>
</dbReference>
<gene>
    <name evidence="6" type="ORF">HMPREF0373_02774</name>
</gene>
<dbReference type="PROSITE" id="PS50937">
    <property type="entry name" value="HTH_MERR_2"/>
    <property type="match status" value="1"/>
</dbReference>
<dbReference type="GO" id="GO:0003677">
    <property type="term" value="F:DNA binding"/>
    <property type="evidence" value="ECO:0007669"/>
    <property type="project" value="UniProtKB-KW"/>
</dbReference>
<dbReference type="AlphaFoldDB" id="U2NX59"/>
<dbReference type="InterPro" id="IPR000551">
    <property type="entry name" value="MerR-type_HTH_dom"/>
</dbReference>
<keyword evidence="3" id="KW-0238">DNA-binding</keyword>
<dbReference type="GO" id="GO:0003700">
    <property type="term" value="F:DNA-binding transcription factor activity"/>
    <property type="evidence" value="ECO:0007669"/>
    <property type="project" value="InterPro"/>
</dbReference>
<name>U2NX59_EUBRA</name>
<comment type="caution">
    <text evidence="6">The sequence shown here is derived from an EMBL/GenBank/DDBJ whole genome shotgun (WGS) entry which is preliminary data.</text>
</comment>
<reference evidence="6 7" key="1">
    <citation type="submission" date="2013-06" db="EMBL/GenBank/DDBJ databases">
        <authorList>
            <person name="Weinstock G."/>
            <person name="Sodergren E."/>
            <person name="Lobos E.A."/>
            <person name="Fulton L."/>
            <person name="Fulton R."/>
            <person name="Courtney L."/>
            <person name="Fronick C."/>
            <person name="O'Laughlin M."/>
            <person name="Godfrey J."/>
            <person name="Wilson R.M."/>
            <person name="Miner T."/>
            <person name="Farmer C."/>
            <person name="Delehaunty K."/>
            <person name="Cordes M."/>
            <person name="Minx P."/>
            <person name="Tomlinson C."/>
            <person name="Chen J."/>
            <person name="Wollam A."/>
            <person name="Pepin K.H."/>
            <person name="Bhonagiri V."/>
            <person name="Zhang X."/>
            <person name="Warren W."/>
            <person name="Mitreva M."/>
            <person name="Mardis E.R."/>
            <person name="Wilson R.K."/>
        </authorList>
    </citation>
    <scope>NUCLEOTIDE SEQUENCE [LARGE SCALE GENOMIC DNA]</scope>
    <source>
        <strain evidence="6 7">ATCC 29099</strain>
    </source>
</reference>
<sequence length="278" mass="32698">MVSFEHNIKLYKNVEVYMDGYMTIGEVAKVKQISIKALRYYEKIGILKPAYCDPDTGYRYYKNEQMLAIDMIKFLQILDIPLKNWNQYVEPTGEFDLKGLLRDGQIRAYEKIGELQSCLKRLQLAERGIQDTEKYRDCDGFYRREIPERNILRREIKEGLSSVEFHKKLSELFELAQKHQLSANYPSGMMLDVEDGTFTYFVYVEVYENCEELAEYKCIPAGTYECLRCPPKSIMRAAELYPEYFAKHAKFTVVESDCITSPVYFQEYPVELQLTNLH</sequence>
<evidence type="ECO:0000256" key="1">
    <source>
        <dbReference type="ARBA" id="ARBA00022491"/>
    </source>
</evidence>
<organism evidence="6 7">
    <name type="scientific">Eubacterium ramulus ATCC 29099</name>
    <dbReference type="NCBI Taxonomy" id="1256908"/>
    <lineage>
        <taxon>Bacteria</taxon>
        <taxon>Bacillati</taxon>
        <taxon>Bacillota</taxon>
        <taxon>Clostridia</taxon>
        <taxon>Eubacteriales</taxon>
        <taxon>Eubacteriaceae</taxon>
        <taxon>Eubacterium</taxon>
    </lineage>
</organism>
<protein>
    <submittedName>
        <fullName evidence="6">Transcriptional regulator, MerR family</fullName>
    </submittedName>
</protein>
<evidence type="ECO:0000256" key="4">
    <source>
        <dbReference type="ARBA" id="ARBA00023163"/>
    </source>
</evidence>
<keyword evidence="7" id="KW-1185">Reference proteome</keyword>
<dbReference type="PANTHER" id="PTHR30204">
    <property type="entry name" value="REDOX-CYCLING DRUG-SENSING TRANSCRIPTIONAL ACTIVATOR SOXR"/>
    <property type="match status" value="1"/>
</dbReference>
<evidence type="ECO:0000259" key="5">
    <source>
        <dbReference type="PROSITE" id="PS50937"/>
    </source>
</evidence>
<dbReference type="SMART" id="SM00422">
    <property type="entry name" value="HTH_MERR"/>
    <property type="match status" value="1"/>
</dbReference>
<accession>U2NX59</accession>
<keyword evidence="2" id="KW-0805">Transcription regulation</keyword>
<dbReference type="InterPro" id="IPR009061">
    <property type="entry name" value="DNA-bd_dom_put_sf"/>
</dbReference>
<dbReference type="PANTHER" id="PTHR30204:SF69">
    <property type="entry name" value="MERR-FAMILY TRANSCRIPTIONAL REGULATOR"/>
    <property type="match status" value="1"/>
</dbReference>
<proteinExistence type="predicted"/>
<dbReference type="Pfam" id="PF13411">
    <property type="entry name" value="MerR_1"/>
    <property type="match status" value="1"/>
</dbReference>
<dbReference type="EMBL" id="AWVJ01000169">
    <property type="protein sequence ID" value="ERK42670.1"/>
    <property type="molecule type" value="Genomic_DNA"/>
</dbReference>
<dbReference type="eggNOG" id="COG0789">
    <property type="taxonomic scope" value="Bacteria"/>
</dbReference>
<dbReference type="PATRIC" id="fig|1256908.3.peg.2555"/>
<evidence type="ECO:0000313" key="6">
    <source>
        <dbReference type="EMBL" id="ERK42670.1"/>
    </source>
</evidence>
<dbReference type="HOGENOM" id="CLU_065103_1_1_9"/>